<keyword evidence="3 4" id="KW-0539">Nucleus</keyword>
<evidence type="ECO:0000259" key="6">
    <source>
        <dbReference type="PROSITE" id="PS50071"/>
    </source>
</evidence>
<dbReference type="InterPro" id="IPR006820">
    <property type="entry name" value="Caudal_activation_dom"/>
</dbReference>
<evidence type="ECO:0000256" key="3">
    <source>
        <dbReference type="PROSITE-ProRule" id="PRU00108"/>
    </source>
</evidence>
<reference evidence="7" key="2">
    <citation type="submission" date="2025-09" db="UniProtKB">
        <authorList>
            <consortium name="Ensembl"/>
        </authorList>
    </citation>
    <scope>IDENTIFICATION</scope>
</reference>
<dbReference type="InterPro" id="IPR009057">
    <property type="entry name" value="Homeodomain-like_sf"/>
</dbReference>
<dbReference type="GO" id="GO:0000977">
    <property type="term" value="F:RNA polymerase II transcription regulatory region sequence-specific DNA binding"/>
    <property type="evidence" value="ECO:0007669"/>
    <property type="project" value="TreeGrafter"/>
</dbReference>
<dbReference type="OMA" id="GRGRIMY"/>
<dbReference type="Gene3D" id="1.10.10.60">
    <property type="entry name" value="Homeodomain-like"/>
    <property type="match status" value="1"/>
</dbReference>
<dbReference type="SMART" id="SM00389">
    <property type="entry name" value="HOX"/>
    <property type="match status" value="1"/>
</dbReference>
<dbReference type="Proteomes" id="UP000694388">
    <property type="component" value="Unplaced"/>
</dbReference>
<dbReference type="InterPro" id="IPR047152">
    <property type="entry name" value="Caudal_homeobox"/>
</dbReference>
<proteinExistence type="inferred from homology"/>
<evidence type="ECO:0000256" key="2">
    <source>
        <dbReference type="ARBA" id="ARBA00010341"/>
    </source>
</evidence>
<dbReference type="PROSITE" id="PS50071">
    <property type="entry name" value="HOMEOBOX_2"/>
    <property type="match status" value="1"/>
</dbReference>
<dbReference type="Pfam" id="PF00046">
    <property type="entry name" value="Homeodomain"/>
    <property type="match status" value="1"/>
</dbReference>
<organism evidence="7 8">
    <name type="scientific">Eptatretus burgeri</name>
    <name type="common">Inshore hagfish</name>
    <dbReference type="NCBI Taxonomy" id="7764"/>
    <lineage>
        <taxon>Eukaryota</taxon>
        <taxon>Metazoa</taxon>
        <taxon>Chordata</taxon>
        <taxon>Craniata</taxon>
        <taxon>Vertebrata</taxon>
        <taxon>Cyclostomata</taxon>
        <taxon>Myxini</taxon>
        <taxon>Myxiniformes</taxon>
        <taxon>Myxinidae</taxon>
        <taxon>Eptatretinae</taxon>
        <taxon>Eptatretus</taxon>
    </lineage>
</organism>
<dbReference type="PANTHER" id="PTHR24332">
    <property type="entry name" value="HOMEOBOX PROTEIN CDX"/>
    <property type="match status" value="1"/>
</dbReference>
<reference evidence="7" key="1">
    <citation type="submission" date="2025-08" db="UniProtKB">
        <authorList>
            <consortium name="Ensembl"/>
        </authorList>
    </citation>
    <scope>IDENTIFICATION</scope>
</reference>
<dbReference type="Pfam" id="PF04731">
    <property type="entry name" value="Caudal_act"/>
    <property type="match status" value="1"/>
</dbReference>
<sequence>MYMSYRIEKEGNSAPTMFPSSRPPNLNLGPPPNFTVPSQYHPADFSSGFHSAENHLQAAAWPSHYPPAREDWSGFALAPPGTIPTSLHSAASQMFYASPDFSGVPPPSAPMLQQLGPTYPGRGRIMYGTYSGNVGGWGSVQNSPRKCELRKGKTRTKDKYRVVYSDYQRLELEKEFQANRFITIRRKSELATHLSLSERQVGRKEQKINNMKDRDDEEIE</sequence>
<dbReference type="GO" id="GO:0009887">
    <property type="term" value="P:animal organ morphogenesis"/>
    <property type="evidence" value="ECO:0007669"/>
    <property type="project" value="TreeGrafter"/>
</dbReference>
<dbReference type="GO" id="GO:0005634">
    <property type="term" value="C:nucleus"/>
    <property type="evidence" value="ECO:0007669"/>
    <property type="project" value="UniProtKB-SubCell"/>
</dbReference>
<evidence type="ECO:0000256" key="4">
    <source>
        <dbReference type="RuleBase" id="RU000682"/>
    </source>
</evidence>
<keyword evidence="8" id="KW-1185">Reference proteome</keyword>
<feature type="compositionally biased region" description="Basic and acidic residues" evidence="5">
    <location>
        <begin position="200"/>
        <end position="214"/>
    </location>
</feature>
<dbReference type="GO" id="GO:0003700">
    <property type="term" value="F:DNA-binding transcription factor activity"/>
    <property type="evidence" value="ECO:0007669"/>
    <property type="project" value="TreeGrafter"/>
</dbReference>
<dbReference type="AlphaFoldDB" id="A0A8C4QAX9"/>
<dbReference type="SUPFAM" id="SSF46689">
    <property type="entry name" value="Homeodomain-like"/>
    <property type="match status" value="1"/>
</dbReference>
<dbReference type="GO" id="GO:0009948">
    <property type="term" value="P:anterior/posterior axis specification"/>
    <property type="evidence" value="ECO:0007669"/>
    <property type="project" value="TreeGrafter"/>
</dbReference>
<dbReference type="CDD" id="cd00086">
    <property type="entry name" value="homeodomain"/>
    <property type="match status" value="1"/>
</dbReference>
<name>A0A8C4QAX9_EPTBU</name>
<evidence type="ECO:0000256" key="5">
    <source>
        <dbReference type="SAM" id="MobiDB-lite"/>
    </source>
</evidence>
<evidence type="ECO:0000313" key="7">
    <source>
        <dbReference type="Ensembl" id="ENSEBUP00000012688.1"/>
    </source>
</evidence>
<feature type="domain" description="Homeobox" evidence="6">
    <location>
        <begin position="155"/>
        <end position="201"/>
    </location>
</feature>
<accession>A0A8C4QAX9</accession>
<comment type="subcellular location">
    <subcellularLocation>
        <location evidence="1 3 4">Nucleus</location>
    </subcellularLocation>
</comment>
<comment type="similarity">
    <text evidence="2">Belongs to the Caudal homeobox family.</text>
</comment>
<dbReference type="GeneTree" id="ENSGT00940000164078"/>
<protein>
    <submittedName>
        <fullName evidence="7">Caudal type homeobox 1 b</fullName>
    </submittedName>
</protein>
<dbReference type="GO" id="GO:0006357">
    <property type="term" value="P:regulation of transcription by RNA polymerase II"/>
    <property type="evidence" value="ECO:0007669"/>
    <property type="project" value="UniProtKB-ARBA"/>
</dbReference>
<dbReference type="InterPro" id="IPR001356">
    <property type="entry name" value="HD"/>
</dbReference>
<evidence type="ECO:0000313" key="8">
    <source>
        <dbReference type="Proteomes" id="UP000694388"/>
    </source>
</evidence>
<dbReference type="Ensembl" id="ENSEBUT00000013264.1">
    <property type="protein sequence ID" value="ENSEBUP00000012688.1"/>
    <property type="gene ID" value="ENSEBUG00000008048.1"/>
</dbReference>
<evidence type="ECO:0000256" key="1">
    <source>
        <dbReference type="ARBA" id="ARBA00004123"/>
    </source>
</evidence>
<keyword evidence="3 4" id="KW-0238">DNA-binding</keyword>
<dbReference type="PANTHER" id="PTHR24332:SF9">
    <property type="entry name" value="HOMEOTIC PROTEIN CAUDAL"/>
    <property type="match status" value="1"/>
</dbReference>
<keyword evidence="3 4" id="KW-0371">Homeobox</keyword>
<feature type="region of interest" description="Disordered" evidence="5">
    <location>
        <begin position="197"/>
        <end position="220"/>
    </location>
</feature>
<dbReference type="GO" id="GO:0030154">
    <property type="term" value="P:cell differentiation"/>
    <property type="evidence" value="ECO:0007669"/>
    <property type="project" value="TreeGrafter"/>
</dbReference>
<feature type="DNA-binding region" description="Homeobox" evidence="3">
    <location>
        <begin position="157"/>
        <end position="202"/>
    </location>
</feature>